<dbReference type="GO" id="GO:0051301">
    <property type="term" value="P:cell division"/>
    <property type="evidence" value="ECO:0007669"/>
    <property type="project" value="UniProtKB-KW"/>
</dbReference>
<evidence type="ECO:0000256" key="20">
    <source>
        <dbReference type="ARBA" id="ARBA00039901"/>
    </source>
</evidence>
<keyword evidence="10" id="KW-0498">Mitosis</keyword>
<evidence type="ECO:0000256" key="14">
    <source>
        <dbReference type="ARBA" id="ARBA00023175"/>
    </source>
</evidence>
<evidence type="ECO:0000256" key="5">
    <source>
        <dbReference type="ARBA" id="ARBA00022448"/>
    </source>
</evidence>
<comment type="subunit">
    <text evidence="21">Homodimer. The cytoplasmic dynein 1 complex consists of two catalytic heavy chains (HCs) and a number of non-catalytic subunits presented by intermediate chains (ICs), light intermediate chains (LICs) and light chains (LCs); the composition seems to vary in respect to the IC, LIC and LC composition. The heavy chain homodimer serves as a scaffold for the probable homodimeric assembly of the respective non-catalytic subunits. The ICs and LICs bind directly to the HC dimer and the LCs assemble on the IC dimer. DYNLT1 and DYNLT3 compete for association with dynein IC (DYNC1I1 or DYNC1I2). Self-associates. Interacts with DYNC1I1 and DYNC1I2. Interacts with BUB3. Interacts with SATB1 in nucleus to form complex with matrix attachment regions (MARs) of DNA.</text>
</comment>
<dbReference type="Pfam" id="PF03645">
    <property type="entry name" value="Tctex-1"/>
    <property type="match status" value="1"/>
</dbReference>
<keyword evidence="23" id="KW-1185">Reference proteome</keyword>
<dbReference type="PANTHER" id="PTHR21255">
    <property type="entry name" value="T-COMPLEX-ASSOCIATED-TESTIS-EXPRESSED 1/ DYNEIN LIGHT CHAIN"/>
    <property type="match status" value="1"/>
</dbReference>
<comment type="subcellular location">
    <subcellularLocation>
        <location evidence="3">Chromosome</location>
        <location evidence="3">Centromere</location>
        <location evidence="3">Kinetochore</location>
    </subcellularLocation>
    <subcellularLocation>
        <location evidence="2">Cytoplasm</location>
        <location evidence="2">Cytoskeleton</location>
    </subcellularLocation>
    <subcellularLocation>
        <location evidence="1">Nucleus</location>
    </subcellularLocation>
</comment>
<keyword evidence="13" id="KW-0944">Nitration</keyword>
<protein>
    <recommendedName>
        <fullName evidence="20">Dynein light chain Tctex-type 3</fullName>
    </recommendedName>
</protein>
<evidence type="ECO:0000256" key="12">
    <source>
        <dbReference type="ARBA" id="ARBA00023017"/>
    </source>
</evidence>
<evidence type="ECO:0000256" key="16">
    <source>
        <dbReference type="ARBA" id="ARBA00023242"/>
    </source>
</evidence>
<dbReference type="PANTHER" id="PTHR21255:SF20">
    <property type="entry name" value="DYNEIN LIGHT CHAIN TCTEX-TYPE 3"/>
    <property type="match status" value="1"/>
</dbReference>
<dbReference type="InterPro" id="IPR038586">
    <property type="entry name" value="Tctex-1-like_sf"/>
</dbReference>
<gene>
    <name evidence="22" type="ORF">SMAX5B_015262</name>
</gene>
<proteinExistence type="inferred from homology"/>
<evidence type="ECO:0000256" key="4">
    <source>
        <dbReference type="ARBA" id="ARBA00005361"/>
    </source>
</evidence>
<evidence type="ECO:0000256" key="1">
    <source>
        <dbReference type="ARBA" id="ARBA00004123"/>
    </source>
</evidence>
<evidence type="ECO:0000256" key="6">
    <source>
        <dbReference type="ARBA" id="ARBA00022454"/>
    </source>
</evidence>
<dbReference type="EMBL" id="CP026243">
    <property type="protein sequence ID" value="AWO95647.1"/>
    <property type="molecule type" value="Genomic_DNA"/>
</dbReference>
<keyword evidence="8" id="KW-0132">Cell division</keyword>
<evidence type="ECO:0000256" key="15">
    <source>
        <dbReference type="ARBA" id="ARBA00023212"/>
    </source>
</evidence>
<keyword evidence="15" id="KW-0206">Cytoskeleton</keyword>
<keyword evidence="11" id="KW-0995">Kinetochore</keyword>
<comment type="function">
    <text evidence="19">Acts as one of several non-catalytic accessory components of the cytoplasmic dynein 1 complex that are thought to be involved in linking dynein to cargos and to adapter proteins that regulate dynein function. Cytoplasmic dynein 1 acts as a motor for the intracellular retrograde motility of vesicles and organelles along microtubules. Probably binds BUB3 as part of transport cargo. Required for the efficient progression through mitosis.</text>
</comment>
<evidence type="ECO:0000256" key="17">
    <source>
        <dbReference type="ARBA" id="ARBA00023306"/>
    </source>
</evidence>
<dbReference type="InterPro" id="IPR005334">
    <property type="entry name" value="Tctex-1-like"/>
</dbReference>
<evidence type="ECO:0000256" key="11">
    <source>
        <dbReference type="ARBA" id="ARBA00022838"/>
    </source>
</evidence>
<dbReference type="GO" id="GO:0000776">
    <property type="term" value="C:kinetochore"/>
    <property type="evidence" value="ECO:0007669"/>
    <property type="project" value="UniProtKB-KW"/>
</dbReference>
<keyword evidence="12" id="KW-0243">Dynein</keyword>
<dbReference type="GO" id="GO:0005634">
    <property type="term" value="C:nucleus"/>
    <property type="evidence" value="ECO:0007669"/>
    <property type="project" value="UniProtKB-SubCell"/>
</dbReference>
<evidence type="ECO:0000256" key="2">
    <source>
        <dbReference type="ARBA" id="ARBA00004245"/>
    </source>
</evidence>
<sequence length="115" mass="13013">MEEFHNGNEGSFNSEEADNIVKECIEGVVGADDYSQSLVNKWTASIVERCLTQLVKQGKPYKYMVTCAVMQKTGAGLHTANSCYWDTTMDEVFLVEDELDVDLRVGQTLFFQRFP</sequence>
<organism evidence="22 23">
    <name type="scientific">Scophthalmus maximus</name>
    <name type="common">Turbot</name>
    <name type="synonym">Psetta maxima</name>
    <dbReference type="NCBI Taxonomy" id="52904"/>
    <lineage>
        <taxon>Eukaryota</taxon>
        <taxon>Metazoa</taxon>
        <taxon>Chordata</taxon>
        <taxon>Craniata</taxon>
        <taxon>Vertebrata</taxon>
        <taxon>Euteleostomi</taxon>
        <taxon>Actinopterygii</taxon>
        <taxon>Neopterygii</taxon>
        <taxon>Teleostei</taxon>
        <taxon>Neoteleostei</taxon>
        <taxon>Acanthomorphata</taxon>
        <taxon>Carangaria</taxon>
        <taxon>Pleuronectiformes</taxon>
        <taxon>Pleuronectoidei</taxon>
        <taxon>Scophthalmidae</taxon>
        <taxon>Scophthalmus</taxon>
    </lineage>
</organism>
<dbReference type="GO" id="GO:0005874">
    <property type="term" value="C:microtubule"/>
    <property type="evidence" value="ECO:0007669"/>
    <property type="project" value="UniProtKB-KW"/>
</dbReference>
<keyword evidence="6" id="KW-0158">Chromosome</keyword>
<evidence type="ECO:0000256" key="8">
    <source>
        <dbReference type="ARBA" id="ARBA00022618"/>
    </source>
</evidence>
<evidence type="ECO:0000256" key="21">
    <source>
        <dbReference type="ARBA" id="ARBA00046439"/>
    </source>
</evidence>
<evidence type="ECO:0000256" key="18">
    <source>
        <dbReference type="ARBA" id="ARBA00023328"/>
    </source>
</evidence>
<evidence type="ECO:0000256" key="9">
    <source>
        <dbReference type="ARBA" id="ARBA00022701"/>
    </source>
</evidence>
<evidence type="ECO:0000313" key="23">
    <source>
        <dbReference type="Proteomes" id="UP000246464"/>
    </source>
</evidence>
<keyword evidence="17" id="KW-0131">Cell cycle</keyword>
<evidence type="ECO:0000256" key="10">
    <source>
        <dbReference type="ARBA" id="ARBA00022776"/>
    </source>
</evidence>
<accession>A0A2U9AVN2</accession>
<evidence type="ECO:0000256" key="13">
    <source>
        <dbReference type="ARBA" id="ARBA00023074"/>
    </source>
</evidence>
<dbReference type="Proteomes" id="UP000246464">
    <property type="component" value="Chromosome 1"/>
</dbReference>
<name>A0A2U9AVN2_SCOMX</name>
<reference evidence="22 23" key="1">
    <citation type="submission" date="2017-12" db="EMBL/GenBank/DDBJ databases">
        <title>Integrating genomic resources of turbot (Scophthalmus maximus) in depth evaluation of genetic and physical mapping variation across individuals.</title>
        <authorList>
            <person name="Martinez P."/>
        </authorList>
    </citation>
    <scope>NUCLEOTIDE SEQUENCE [LARGE SCALE GENOMIC DNA]</scope>
</reference>
<keyword evidence="7" id="KW-0963">Cytoplasm</keyword>
<dbReference type="Gene3D" id="3.30.1140.40">
    <property type="entry name" value="Tctex-1"/>
    <property type="match status" value="1"/>
</dbReference>
<keyword evidence="5" id="KW-0813">Transport</keyword>
<dbReference type="GO" id="GO:0007018">
    <property type="term" value="P:microtubule-based movement"/>
    <property type="evidence" value="ECO:0007669"/>
    <property type="project" value="TreeGrafter"/>
</dbReference>
<evidence type="ECO:0000256" key="19">
    <source>
        <dbReference type="ARBA" id="ARBA00037393"/>
    </source>
</evidence>
<dbReference type="AlphaFoldDB" id="A0A2U9AVN2"/>
<keyword evidence="18" id="KW-0137">Centromere</keyword>
<keyword evidence="14" id="KW-0505">Motor protein</keyword>
<dbReference type="GO" id="GO:0045505">
    <property type="term" value="F:dynein intermediate chain binding"/>
    <property type="evidence" value="ECO:0007669"/>
    <property type="project" value="TreeGrafter"/>
</dbReference>
<evidence type="ECO:0000256" key="7">
    <source>
        <dbReference type="ARBA" id="ARBA00022490"/>
    </source>
</evidence>
<evidence type="ECO:0000256" key="3">
    <source>
        <dbReference type="ARBA" id="ARBA00004629"/>
    </source>
</evidence>
<comment type="similarity">
    <text evidence="4">Belongs to the dynein light chain Tctex-type family.</text>
</comment>
<evidence type="ECO:0000313" key="22">
    <source>
        <dbReference type="EMBL" id="AWO95647.1"/>
    </source>
</evidence>
<keyword evidence="16" id="KW-0539">Nucleus</keyword>
<dbReference type="GO" id="GO:0005868">
    <property type="term" value="C:cytoplasmic dynein complex"/>
    <property type="evidence" value="ECO:0007669"/>
    <property type="project" value="TreeGrafter"/>
</dbReference>
<keyword evidence="9" id="KW-0493">Microtubule</keyword>
<dbReference type="GO" id="GO:0005737">
    <property type="term" value="C:cytoplasm"/>
    <property type="evidence" value="ECO:0007669"/>
    <property type="project" value="TreeGrafter"/>
</dbReference>